<keyword evidence="1" id="KW-0812">Transmembrane</keyword>
<organism evidence="2 3">
    <name type="scientific">Psychroflexus salarius</name>
    <dbReference type="NCBI Taxonomy" id="1155689"/>
    <lineage>
        <taxon>Bacteria</taxon>
        <taxon>Pseudomonadati</taxon>
        <taxon>Bacteroidota</taxon>
        <taxon>Flavobacteriia</taxon>
        <taxon>Flavobacteriales</taxon>
        <taxon>Flavobacteriaceae</taxon>
        <taxon>Psychroflexus</taxon>
    </lineage>
</organism>
<sequence>MTEFNPPISERETEELIEIAHSSTEHWKLDAINQAKKELIRRNVTQKEQNEVIEKWKKEADEYFKNEADRLEKNKTESYSTWEMILIFIIGPLKFFRWYDDVFTLRKENYYLKFKQRIIILTLGFISWFIFIYTSFHSYEQKRLEEIEKIDISDWKKKHGYE</sequence>
<dbReference type="Proteomes" id="UP000184462">
    <property type="component" value="Unassembled WGS sequence"/>
</dbReference>
<evidence type="ECO:0000256" key="1">
    <source>
        <dbReference type="SAM" id="Phobius"/>
    </source>
</evidence>
<gene>
    <name evidence="2" type="ORF">SAMN05444278_1291</name>
</gene>
<reference evidence="2 3" key="1">
    <citation type="submission" date="2016-11" db="EMBL/GenBank/DDBJ databases">
        <authorList>
            <person name="Jaros S."/>
            <person name="Januszkiewicz K."/>
            <person name="Wedrychowicz H."/>
        </authorList>
    </citation>
    <scope>NUCLEOTIDE SEQUENCE [LARGE SCALE GENOMIC DNA]</scope>
    <source>
        <strain evidence="2 3">DSM 25661</strain>
    </source>
</reference>
<protein>
    <submittedName>
        <fullName evidence="2">Uncharacterized protein</fullName>
    </submittedName>
</protein>
<feature type="transmembrane region" description="Helical" evidence="1">
    <location>
        <begin position="79"/>
        <end position="98"/>
    </location>
</feature>
<evidence type="ECO:0000313" key="3">
    <source>
        <dbReference type="Proteomes" id="UP000184462"/>
    </source>
</evidence>
<name>A0A1M4YFX1_9FLAO</name>
<proteinExistence type="predicted"/>
<keyword evidence="3" id="KW-1185">Reference proteome</keyword>
<dbReference type="EMBL" id="FQTW01000029">
    <property type="protein sequence ID" value="SHF04621.1"/>
    <property type="molecule type" value="Genomic_DNA"/>
</dbReference>
<dbReference type="AlphaFoldDB" id="A0A1M4YFX1"/>
<dbReference type="RefSeq" id="WP_073193774.1">
    <property type="nucleotide sequence ID" value="NZ_FQTW01000029.1"/>
</dbReference>
<keyword evidence="1" id="KW-0472">Membrane</keyword>
<accession>A0A1M4YFX1</accession>
<dbReference type="OrthoDB" id="1164913at2"/>
<evidence type="ECO:0000313" key="2">
    <source>
        <dbReference type="EMBL" id="SHF04621.1"/>
    </source>
</evidence>
<keyword evidence="1" id="KW-1133">Transmembrane helix</keyword>
<feature type="transmembrane region" description="Helical" evidence="1">
    <location>
        <begin position="118"/>
        <end position="136"/>
    </location>
</feature>